<name>A0A0V1AKY2_TRISP</name>
<accession>A0A0V1AKY2</accession>
<protein>
    <submittedName>
        <fullName evidence="2">Uncharacterized protein</fullName>
    </submittedName>
</protein>
<keyword evidence="3" id="KW-1185">Reference proteome</keyword>
<dbReference type="EMBL" id="JYDH01001187">
    <property type="protein sequence ID" value="KRY25097.1"/>
    <property type="molecule type" value="Genomic_DNA"/>
</dbReference>
<dbReference type="InParanoid" id="A0A0V1AKY2"/>
<dbReference type="AlphaFoldDB" id="A0A0V1AKY2"/>
<dbReference type="EMBL" id="JYDH01001409">
    <property type="protein sequence ID" value="KRY24819.1"/>
    <property type="molecule type" value="Genomic_DNA"/>
</dbReference>
<proteinExistence type="predicted"/>
<evidence type="ECO:0000313" key="3">
    <source>
        <dbReference type="Proteomes" id="UP000054776"/>
    </source>
</evidence>
<evidence type="ECO:0000313" key="1">
    <source>
        <dbReference type="EMBL" id="KRY24819.1"/>
    </source>
</evidence>
<reference evidence="2 3" key="1">
    <citation type="submission" date="2015-01" db="EMBL/GenBank/DDBJ databases">
        <title>Evolution of Trichinella species and genotypes.</title>
        <authorList>
            <person name="Korhonen P.K."/>
            <person name="Edoardo P."/>
            <person name="Giuseppe L.R."/>
            <person name="Gasser R.B."/>
        </authorList>
    </citation>
    <scope>NUCLEOTIDE SEQUENCE [LARGE SCALE GENOMIC DNA]</scope>
    <source>
        <strain evidence="2">ISS3</strain>
    </source>
</reference>
<gene>
    <name evidence="2" type="ORF">T01_14176</name>
    <name evidence="1" type="ORF">T01_3165</name>
</gene>
<organism evidence="2 3">
    <name type="scientific">Trichinella spiralis</name>
    <name type="common">Trichina worm</name>
    <dbReference type="NCBI Taxonomy" id="6334"/>
    <lineage>
        <taxon>Eukaryota</taxon>
        <taxon>Metazoa</taxon>
        <taxon>Ecdysozoa</taxon>
        <taxon>Nematoda</taxon>
        <taxon>Enoplea</taxon>
        <taxon>Dorylaimia</taxon>
        <taxon>Trichinellida</taxon>
        <taxon>Trichinellidae</taxon>
        <taxon>Trichinella</taxon>
    </lineage>
</organism>
<dbReference type="Proteomes" id="UP000054776">
    <property type="component" value="Unassembled WGS sequence"/>
</dbReference>
<evidence type="ECO:0000313" key="2">
    <source>
        <dbReference type="EMBL" id="KRY25097.1"/>
    </source>
</evidence>
<sequence length="37" mass="4390">MLNYEFKNGIHQQNTYLVSKCAKQRSVFALGDERMRI</sequence>
<comment type="caution">
    <text evidence="2">The sequence shown here is derived from an EMBL/GenBank/DDBJ whole genome shotgun (WGS) entry which is preliminary data.</text>
</comment>